<comment type="subcellular location">
    <subcellularLocation>
        <location evidence="1">Cytoplasm</location>
    </subcellularLocation>
</comment>
<evidence type="ECO:0000256" key="1">
    <source>
        <dbReference type="ARBA" id="ARBA00004496"/>
    </source>
</evidence>
<dbReference type="SUPFAM" id="SSF161245">
    <property type="entry name" value="Zinc hairpin stack"/>
    <property type="match status" value="1"/>
</dbReference>
<keyword evidence="3" id="KW-0489">Methyltransferase</keyword>
<dbReference type="VEuPathDB" id="VectorBase:BGLAX_036074"/>
<keyword evidence="6" id="KW-0479">Metal-binding</keyword>
<dbReference type="PROSITE" id="PS51999">
    <property type="entry name" value="ZF_GRF"/>
    <property type="match status" value="1"/>
</dbReference>
<dbReference type="PANTHER" id="PTHR13493:SF3">
    <property type="entry name" value="RRNA N6-ADENOSINE-METHYLTRANSFERASE ZCCHC4"/>
    <property type="match status" value="1"/>
</dbReference>
<dbReference type="EnsemblMetazoa" id="BGLB034859-RC">
    <property type="protein sequence ID" value="BGLB034859-PC"/>
    <property type="gene ID" value="BGLB034859"/>
</dbReference>
<keyword evidence="8" id="KW-0862">Zinc</keyword>
<sequence length="495" mass="57463">MIDIFCTVYCISIIQMVKVVKRTMAAKQLNMELFPLKENSQVPSCIHGPALLFERLDQSTKKARKFYACSAFRDRKECPFFQWVDEKIDHSSQSSTNISFSHRLLRKRYIEFKKQPRNNRHLCCTCGLLLLEDEVAKHQQEGHSLKQRIGLKELKSPSFLFTPLDNNKTFAQYLFSKSTVDFLLKTLEYLEFTHILCVGTPRIHEAIQNLKKSEHKIFSSMLLDLDERYAQFYPPALFTKYNMFNHHFFAPEGREKVSEFLKEGKDHVIMVTDPPFGGMVEALASSFTKLSSMWKEQADDGIKTHKGGGLLPTILFFPYFMEKRILEELPSLAMLDYKVDYDNHNLFNGQNKKKGSPVRIFTNISQVLFSLPLQDGYWFCEPCQRFSSHENWHCKDCGACTSKDGTKYVHCDACLRCVKPSRVHCFKCGTCQLIDHECGRKTAAGCHLCGELDHKRRDCPHRTDNYGEEILVNNRIRKRKKIFSPTISGKRHRMK</sequence>
<reference evidence="13" key="1">
    <citation type="submission" date="2020-05" db="UniProtKB">
        <authorList>
            <consortium name="EnsemblMetazoa"/>
        </authorList>
    </citation>
    <scope>IDENTIFICATION</scope>
    <source>
        <strain evidence="13">BB02</strain>
    </source>
</reference>
<evidence type="ECO:0000256" key="3">
    <source>
        <dbReference type="ARBA" id="ARBA00022603"/>
    </source>
</evidence>
<keyword evidence="4" id="KW-0808">Transferase</keyword>
<protein>
    <recommendedName>
        <fullName evidence="15">Zinc finger CCHC domain-containing protein 4</fullName>
    </recommendedName>
</protein>
<evidence type="ECO:0000256" key="5">
    <source>
        <dbReference type="ARBA" id="ARBA00022691"/>
    </source>
</evidence>
<keyword evidence="7 9" id="KW-0863">Zinc-finger</keyword>
<feature type="domain" description="CTCHY-type" evidence="11">
    <location>
        <begin position="375"/>
        <end position="436"/>
    </location>
</feature>
<dbReference type="AlphaFoldDB" id="A0A2C9LTN0"/>
<dbReference type="InterPro" id="IPR041370">
    <property type="entry name" value="Mlase_EEF1AKMT1/ZCCHC4"/>
</dbReference>
<evidence type="ECO:0000256" key="8">
    <source>
        <dbReference type="ARBA" id="ARBA00022833"/>
    </source>
</evidence>
<dbReference type="InterPro" id="IPR001878">
    <property type="entry name" value="Znf_CCHC"/>
</dbReference>
<dbReference type="Pfam" id="PF10237">
    <property type="entry name" value="N6-adenineMlase"/>
    <property type="match status" value="1"/>
</dbReference>
<evidence type="ECO:0000256" key="2">
    <source>
        <dbReference type="ARBA" id="ARBA00022490"/>
    </source>
</evidence>
<dbReference type="PANTHER" id="PTHR13493">
    <property type="entry name" value="ZINC FINGER CCHC DOMAIN-CONTAINING"/>
    <property type="match status" value="1"/>
</dbReference>
<keyword evidence="5" id="KW-0949">S-adenosyl-L-methionine</keyword>
<dbReference type="STRING" id="6526.A0A2C9LTN0"/>
<dbReference type="InterPro" id="IPR017921">
    <property type="entry name" value="Znf_CTCHY"/>
</dbReference>
<organism evidence="13 14">
    <name type="scientific">Biomphalaria glabrata</name>
    <name type="common">Bloodfluke planorb</name>
    <name type="synonym">Freshwater snail</name>
    <dbReference type="NCBI Taxonomy" id="6526"/>
    <lineage>
        <taxon>Eukaryota</taxon>
        <taxon>Metazoa</taxon>
        <taxon>Spiralia</taxon>
        <taxon>Lophotrochozoa</taxon>
        <taxon>Mollusca</taxon>
        <taxon>Gastropoda</taxon>
        <taxon>Heterobranchia</taxon>
        <taxon>Euthyneura</taxon>
        <taxon>Panpulmonata</taxon>
        <taxon>Hygrophila</taxon>
        <taxon>Lymnaeoidea</taxon>
        <taxon>Planorbidae</taxon>
        <taxon>Biomphalaria</taxon>
    </lineage>
</organism>
<feature type="domain" description="GRF-type" evidence="12">
    <location>
        <begin position="45"/>
        <end position="87"/>
    </location>
</feature>
<evidence type="ECO:0000256" key="4">
    <source>
        <dbReference type="ARBA" id="ARBA00022679"/>
    </source>
</evidence>
<dbReference type="GO" id="GO:0003676">
    <property type="term" value="F:nucleic acid binding"/>
    <property type="evidence" value="ECO:0007669"/>
    <property type="project" value="InterPro"/>
</dbReference>
<dbReference type="GO" id="GO:0008270">
    <property type="term" value="F:zinc ion binding"/>
    <property type="evidence" value="ECO:0007669"/>
    <property type="project" value="UniProtKB-KW"/>
</dbReference>
<dbReference type="InterPro" id="IPR039846">
    <property type="entry name" value="ZCCHC4"/>
</dbReference>
<name>A0A2C9LTN0_BIOGL</name>
<dbReference type="InterPro" id="IPR010666">
    <property type="entry name" value="Znf_GRF"/>
</dbReference>
<dbReference type="Pfam" id="PF06839">
    <property type="entry name" value="Zn_ribbon_GRF"/>
    <property type="match status" value="1"/>
</dbReference>
<evidence type="ECO:0000256" key="6">
    <source>
        <dbReference type="ARBA" id="ARBA00022723"/>
    </source>
</evidence>
<dbReference type="PROSITE" id="PS50216">
    <property type="entry name" value="DHHC"/>
    <property type="match status" value="1"/>
</dbReference>
<feature type="domain" description="CCHC-type" evidence="10">
    <location>
        <begin position="446"/>
        <end position="460"/>
    </location>
</feature>
<accession>A0A2C9LTN0</accession>
<evidence type="ECO:0000313" key="14">
    <source>
        <dbReference type="Proteomes" id="UP000076420"/>
    </source>
</evidence>
<evidence type="ECO:0008006" key="15">
    <source>
        <dbReference type="Google" id="ProtNLM"/>
    </source>
</evidence>
<dbReference type="Proteomes" id="UP000076420">
    <property type="component" value="Unassembled WGS sequence"/>
</dbReference>
<evidence type="ECO:0000313" key="13">
    <source>
        <dbReference type="EnsemblMetazoa" id="BGLB034859-PC"/>
    </source>
</evidence>
<dbReference type="KEGG" id="bgt:106061832"/>
<dbReference type="PROSITE" id="PS50158">
    <property type="entry name" value="ZF_CCHC"/>
    <property type="match status" value="1"/>
</dbReference>
<evidence type="ECO:0000256" key="9">
    <source>
        <dbReference type="PROSITE-ProRule" id="PRU00047"/>
    </source>
</evidence>
<proteinExistence type="predicted"/>
<dbReference type="OrthoDB" id="431817at2759"/>
<dbReference type="RefSeq" id="XP_013075500.2">
    <property type="nucleotide sequence ID" value="XM_013220046.2"/>
</dbReference>
<dbReference type="InterPro" id="IPR037275">
    <property type="entry name" value="Znf_CTCHY_sf"/>
</dbReference>
<evidence type="ECO:0000259" key="12">
    <source>
        <dbReference type="PROSITE" id="PS51999"/>
    </source>
</evidence>
<gene>
    <name evidence="13" type="primary">106061832</name>
</gene>
<dbReference type="PROSITE" id="PS51270">
    <property type="entry name" value="ZF_CTCHY"/>
    <property type="match status" value="1"/>
</dbReference>
<evidence type="ECO:0000259" key="10">
    <source>
        <dbReference type="PROSITE" id="PS50158"/>
    </source>
</evidence>
<dbReference type="VEuPathDB" id="VectorBase:BGLB034859"/>
<dbReference type="GO" id="GO:0005737">
    <property type="term" value="C:cytoplasm"/>
    <property type="evidence" value="ECO:0007669"/>
    <property type="project" value="UniProtKB-SubCell"/>
</dbReference>
<evidence type="ECO:0000256" key="7">
    <source>
        <dbReference type="ARBA" id="ARBA00022771"/>
    </source>
</evidence>
<dbReference type="GO" id="GO:0005730">
    <property type="term" value="C:nucleolus"/>
    <property type="evidence" value="ECO:0007669"/>
    <property type="project" value="TreeGrafter"/>
</dbReference>
<evidence type="ECO:0000259" key="11">
    <source>
        <dbReference type="PROSITE" id="PS51270"/>
    </source>
</evidence>
<keyword evidence="2" id="KW-0963">Cytoplasm</keyword>
<dbReference type="GO" id="GO:0008988">
    <property type="term" value="F:rRNA (adenine-N6-)-methyltransferase activity"/>
    <property type="evidence" value="ECO:0007669"/>
    <property type="project" value="InterPro"/>
</dbReference>